<keyword evidence="3" id="KW-0285">Flavoprotein</keyword>
<evidence type="ECO:0000256" key="5">
    <source>
        <dbReference type="ARBA" id="ARBA00023002"/>
    </source>
</evidence>
<dbReference type="Pfam" id="PF07992">
    <property type="entry name" value="Pyr_redox_2"/>
    <property type="match status" value="1"/>
</dbReference>
<feature type="domain" description="FAD/NAD(P)-binding" evidence="8">
    <location>
        <begin position="12"/>
        <end position="287"/>
    </location>
</feature>
<evidence type="ECO:0000259" key="8">
    <source>
        <dbReference type="Pfam" id="PF07992"/>
    </source>
</evidence>
<organism evidence="9 10">
    <name type="scientific">Halodurantibacterium flavum</name>
    <dbReference type="NCBI Taxonomy" id="1382802"/>
    <lineage>
        <taxon>Bacteria</taxon>
        <taxon>Pseudomonadati</taxon>
        <taxon>Pseudomonadota</taxon>
        <taxon>Alphaproteobacteria</taxon>
        <taxon>Rhodobacterales</taxon>
        <taxon>Paracoccaceae</taxon>
        <taxon>Halodurantibacterium</taxon>
    </lineage>
</organism>
<proteinExistence type="inferred from homology"/>
<gene>
    <name evidence="9" type="ORF">ACFSGJ_01950</name>
</gene>
<keyword evidence="4" id="KW-0274">FAD</keyword>
<dbReference type="PANTHER" id="PTHR48105">
    <property type="entry name" value="THIOREDOXIN REDUCTASE 1-RELATED-RELATED"/>
    <property type="match status" value="1"/>
</dbReference>
<evidence type="ECO:0000256" key="6">
    <source>
        <dbReference type="ARBA" id="ARBA00023157"/>
    </source>
</evidence>
<evidence type="ECO:0000313" key="10">
    <source>
        <dbReference type="Proteomes" id="UP001597353"/>
    </source>
</evidence>
<evidence type="ECO:0000313" key="9">
    <source>
        <dbReference type="EMBL" id="MFD1910976.1"/>
    </source>
</evidence>
<dbReference type="InterPro" id="IPR036188">
    <property type="entry name" value="FAD/NAD-bd_sf"/>
</dbReference>
<accession>A0ABW4S0U7</accession>
<protein>
    <recommendedName>
        <fullName evidence="2">Thioredoxin reductase</fullName>
    </recommendedName>
</protein>
<name>A0ABW4S0U7_9RHOB</name>
<dbReference type="PROSITE" id="PS00573">
    <property type="entry name" value="PYRIDINE_REDOX_2"/>
    <property type="match status" value="1"/>
</dbReference>
<evidence type="ECO:0000256" key="7">
    <source>
        <dbReference type="ARBA" id="ARBA00023284"/>
    </source>
</evidence>
<dbReference type="PRINTS" id="PR00469">
    <property type="entry name" value="PNDRDTASEII"/>
</dbReference>
<dbReference type="Gene3D" id="3.50.50.60">
    <property type="entry name" value="FAD/NAD(P)-binding domain"/>
    <property type="match status" value="2"/>
</dbReference>
<evidence type="ECO:0000256" key="1">
    <source>
        <dbReference type="ARBA" id="ARBA00009333"/>
    </source>
</evidence>
<dbReference type="InterPro" id="IPR050097">
    <property type="entry name" value="Ferredoxin-NADP_redctase_2"/>
</dbReference>
<dbReference type="InterPro" id="IPR023753">
    <property type="entry name" value="FAD/NAD-binding_dom"/>
</dbReference>
<keyword evidence="5" id="KW-0560">Oxidoreductase</keyword>
<dbReference type="EMBL" id="JBHUGH010000002">
    <property type="protein sequence ID" value="MFD1910976.1"/>
    <property type="molecule type" value="Genomic_DNA"/>
</dbReference>
<dbReference type="RefSeq" id="WP_390259040.1">
    <property type="nucleotide sequence ID" value="NZ_JBHUGH010000002.1"/>
</dbReference>
<dbReference type="PRINTS" id="PR00368">
    <property type="entry name" value="FADPNR"/>
</dbReference>
<dbReference type="InterPro" id="IPR008255">
    <property type="entry name" value="Pyr_nucl-diS_OxRdtase_2_AS"/>
</dbReference>
<dbReference type="Proteomes" id="UP001597353">
    <property type="component" value="Unassembled WGS sequence"/>
</dbReference>
<reference evidence="10" key="1">
    <citation type="journal article" date="2019" name="Int. J. Syst. Evol. Microbiol.">
        <title>The Global Catalogue of Microorganisms (GCM) 10K type strain sequencing project: providing services to taxonomists for standard genome sequencing and annotation.</title>
        <authorList>
            <consortium name="The Broad Institute Genomics Platform"/>
            <consortium name="The Broad Institute Genome Sequencing Center for Infectious Disease"/>
            <person name="Wu L."/>
            <person name="Ma J."/>
        </authorList>
    </citation>
    <scope>NUCLEOTIDE SEQUENCE [LARGE SCALE GENOMIC DNA]</scope>
    <source>
        <strain evidence="10">CGMCC 4.7242</strain>
    </source>
</reference>
<keyword evidence="7" id="KW-0676">Redox-active center</keyword>
<sequence>MNGGDAVTAADHDIIVIGAGVAGLTAARVAAEGGARVLLMERLGAGGQVSTVDRIGNFPGHPEIGGYELGPLLQDAAEAAGAGMALAEATGLSRSGGLWRVQNDAGEMSANCVILACGSTRKPLGVPGEAAFVGRGVSHCASCDGGFFRGKRVVVVGGGDSALDEALVLAPMVDEVVLVHRGTTFDATQGQETDLQARPNVRTLFQTEVTAVEGDDTGMTGVMLHGASGTQLLPAAGLFVYIGLAPNTGLVEGLVDKDSDGRVMVSDRLESRAAGLFAAGDLRHGTRAMLDGAAADGALAARSALERLHKGKTAGSEEET</sequence>
<comment type="similarity">
    <text evidence="1">Belongs to the class-II pyridine nucleotide-disulfide oxidoreductase family.</text>
</comment>
<evidence type="ECO:0000256" key="3">
    <source>
        <dbReference type="ARBA" id="ARBA00022630"/>
    </source>
</evidence>
<comment type="caution">
    <text evidence="9">The sequence shown here is derived from an EMBL/GenBank/DDBJ whole genome shotgun (WGS) entry which is preliminary data.</text>
</comment>
<evidence type="ECO:0000256" key="4">
    <source>
        <dbReference type="ARBA" id="ARBA00022827"/>
    </source>
</evidence>
<evidence type="ECO:0000256" key="2">
    <source>
        <dbReference type="ARBA" id="ARBA00018719"/>
    </source>
</evidence>
<keyword evidence="6" id="KW-1015">Disulfide bond</keyword>
<dbReference type="SUPFAM" id="SSF51905">
    <property type="entry name" value="FAD/NAD(P)-binding domain"/>
    <property type="match status" value="1"/>
</dbReference>
<keyword evidence="10" id="KW-1185">Reference proteome</keyword>